<feature type="compositionally biased region" description="Low complexity" evidence="1">
    <location>
        <begin position="1"/>
        <end position="42"/>
    </location>
</feature>
<dbReference type="GO" id="GO:0008237">
    <property type="term" value="F:metallopeptidase activity"/>
    <property type="evidence" value="ECO:0007669"/>
    <property type="project" value="UniProtKB-KW"/>
</dbReference>
<dbReference type="RefSeq" id="WP_156611874.1">
    <property type="nucleotide sequence ID" value="NZ_WPCU01000010.1"/>
</dbReference>
<feature type="transmembrane region" description="Helical" evidence="2">
    <location>
        <begin position="176"/>
        <end position="194"/>
    </location>
</feature>
<feature type="transmembrane region" description="Helical" evidence="2">
    <location>
        <begin position="88"/>
        <end position="116"/>
    </location>
</feature>
<feature type="transmembrane region" description="Helical" evidence="2">
    <location>
        <begin position="294"/>
        <end position="314"/>
    </location>
</feature>
<dbReference type="InterPro" id="IPR003675">
    <property type="entry name" value="Rce1/LyrA-like_dom"/>
</dbReference>
<dbReference type="EMBL" id="WPCU01000010">
    <property type="protein sequence ID" value="MVA77623.1"/>
    <property type="molecule type" value="Genomic_DNA"/>
</dbReference>
<dbReference type="GO" id="GO:0004175">
    <property type="term" value="F:endopeptidase activity"/>
    <property type="evidence" value="ECO:0007669"/>
    <property type="project" value="UniProtKB-ARBA"/>
</dbReference>
<sequence>MPGAVPPSGQQPWGQPAQQQGPQQWGQQTQPGQQPQWGQQPQPGAPAPWPQQNPPQWTPQPKPEPLPVELRAYHHFYRTPAHRWWKPLALVALVGAAWIAISVVLVTVAGVVDLALGQATAEELVSGAIPSTPTFFLANNLTLAALIPISMLGQWLVYRQRPRWLSSVEGGLRWRWVWLCTAIILPVWLIYVGIELALTGFQYAGSQVALWLTVILLTTPFQAAGEEYGLRGTLTRATAAYFRDPRLALAVGTLVASVVFMLLHAAEDPWLNVYYFGFALVASLLTWRTGGLEAAITFHVVNNLISLVATVLAGQMDSVFDRAVGAGSPLVLLPLVVAVAVSLVLDRLFARSRMRRVTAPGAPATRPEPTPPVLPQG</sequence>
<evidence type="ECO:0000259" key="3">
    <source>
        <dbReference type="Pfam" id="PF02517"/>
    </source>
</evidence>
<gene>
    <name evidence="4" type="ORF">GC722_16600</name>
</gene>
<proteinExistence type="predicted"/>
<dbReference type="Pfam" id="PF02517">
    <property type="entry name" value="Rce1-like"/>
    <property type="match status" value="1"/>
</dbReference>
<keyword evidence="4" id="KW-0378">Hydrolase</keyword>
<keyword evidence="2" id="KW-0812">Transmembrane</keyword>
<comment type="caution">
    <text evidence="4">The sequence shown here is derived from an EMBL/GenBank/DDBJ whole genome shotgun (WGS) entry which is preliminary data.</text>
</comment>
<evidence type="ECO:0000313" key="4">
    <source>
        <dbReference type="EMBL" id="MVA77623.1"/>
    </source>
</evidence>
<dbReference type="Proteomes" id="UP000435304">
    <property type="component" value="Unassembled WGS sequence"/>
</dbReference>
<feature type="transmembrane region" description="Helical" evidence="2">
    <location>
        <begin position="326"/>
        <end position="345"/>
    </location>
</feature>
<keyword evidence="5" id="KW-1185">Reference proteome</keyword>
<feature type="compositionally biased region" description="Pro residues" evidence="1">
    <location>
        <begin position="43"/>
        <end position="64"/>
    </location>
</feature>
<keyword evidence="2" id="KW-1133">Transmembrane helix</keyword>
<feature type="transmembrane region" description="Helical" evidence="2">
    <location>
        <begin position="271"/>
        <end position="287"/>
    </location>
</feature>
<reference evidence="4 5" key="1">
    <citation type="submission" date="2019-12" db="EMBL/GenBank/DDBJ databases">
        <title>Auraticoccus cholistani sp. nov., an actinomycete isolated from soil of Cholistan desert.</title>
        <authorList>
            <person name="Cheema M.T."/>
        </authorList>
    </citation>
    <scope>NUCLEOTIDE SEQUENCE [LARGE SCALE GENOMIC DNA]</scope>
    <source>
        <strain evidence="4 5">F435</strain>
    </source>
</reference>
<evidence type="ECO:0000256" key="2">
    <source>
        <dbReference type="SAM" id="Phobius"/>
    </source>
</evidence>
<feature type="transmembrane region" description="Helical" evidence="2">
    <location>
        <begin position="246"/>
        <end position="265"/>
    </location>
</feature>
<feature type="domain" description="CAAX prenyl protease 2/Lysostaphin resistance protein A-like" evidence="3">
    <location>
        <begin position="211"/>
        <end position="305"/>
    </location>
</feature>
<keyword evidence="4" id="KW-0645">Protease</keyword>
<dbReference type="AlphaFoldDB" id="A0A6A9V210"/>
<feature type="region of interest" description="Disordered" evidence="1">
    <location>
        <begin position="1"/>
        <end position="64"/>
    </location>
</feature>
<keyword evidence="4" id="KW-0482">Metalloprotease</keyword>
<accession>A0A6A9V210</accession>
<keyword evidence="2" id="KW-0472">Membrane</keyword>
<feature type="transmembrane region" description="Helical" evidence="2">
    <location>
        <begin position="136"/>
        <end position="156"/>
    </location>
</feature>
<protein>
    <submittedName>
        <fullName evidence="4">CPBP family intramembrane metalloprotease</fullName>
    </submittedName>
</protein>
<evidence type="ECO:0000313" key="5">
    <source>
        <dbReference type="Proteomes" id="UP000435304"/>
    </source>
</evidence>
<dbReference type="GO" id="GO:0006508">
    <property type="term" value="P:proteolysis"/>
    <property type="evidence" value="ECO:0007669"/>
    <property type="project" value="UniProtKB-KW"/>
</dbReference>
<evidence type="ECO:0000256" key="1">
    <source>
        <dbReference type="SAM" id="MobiDB-lite"/>
    </source>
</evidence>
<name>A0A6A9V210_9ACTN</name>
<organism evidence="4 5">
    <name type="scientific">Auraticoccus cholistanensis</name>
    <dbReference type="NCBI Taxonomy" id="2656650"/>
    <lineage>
        <taxon>Bacteria</taxon>
        <taxon>Bacillati</taxon>
        <taxon>Actinomycetota</taxon>
        <taxon>Actinomycetes</taxon>
        <taxon>Propionibacteriales</taxon>
        <taxon>Propionibacteriaceae</taxon>
        <taxon>Auraticoccus</taxon>
    </lineage>
</organism>
<dbReference type="GO" id="GO:0080120">
    <property type="term" value="P:CAAX-box protein maturation"/>
    <property type="evidence" value="ECO:0007669"/>
    <property type="project" value="UniProtKB-ARBA"/>
</dbReference>
<feature type="transmembrane region" description="Helical" evidence="2">
    <location>
        <begin position="206"/>
        <end position="225"/>
    </location>
</feature>